<organism evidence="1 2">
    <name type="scientific">Fluoribacter dumoffii</name>
    <dbReference type="NCBI Taxonomy" id="463"/>
    <lineage>
        <taxon>Bacteria</taxon>
        <taxon>Pseudomonadati</taxon>
        <taxon>Pseudomonadota</taxon>
        <taxon>Gammaproteobacteria</taxon>
        <taxon>Legionellales</taxon>
        <taxon>Legionellaceae</taxon>
        <taxon>Fluoribacter</taxon>
    </lineage>
</organism>
<dbReference type="EMBL" id="UGGT01000001">
    <property type="protein sequence ID" value="STO21565.1"/>
    <property type="molecule type" value="Genomic_DNA"/>
</dbReference>
<dbReference type="AlphaFoldDB" id="A0A377G9T0"/>
<accession>A0A377G9T0</accession>
<name>A0A377G9T0_9GAMM</name>
<keyword evidence="2" id="KW-1185">Reference proteome</keyword>
<evidence type="ECO:0000313" key="2">
    <source>
        <dbReference type="Proteomes" id="UP000254554"/>
    </source>
</evidence>
<gene>
    <name evidence="1" type="ORF">NCTC11370_01633</name>
</gene>
<protein>
    <submittedName>
        <fullName evidence="1">Uncharacterized protein</fullName>
    </submittedName>
</protein>
<dbReference type="STRING" id="1094715.GCA_000236165_00791"/>
<reference evidence="1 2" key="1">
    <citation type="submission" date="2018-06" db="EMBL/GenBank/DDBJ databases">
        <authorList>
            <consortium name="Pathogen Informatics"/>
            <person name="Doyle S."/>
        </authorList>
    </citation>
    <scope>NUCLEOTIDE SEQUENCE [LARGE SCALE GENOMIC DNA]</scope>
    <source>
        <strain evidence="1 2">NCTC11370</strain>
    </source>
</reference>
<evidence type="ECO:0000313" key="1">
    <source>
        <dbReference type="EMBL" id="STO21565.1"/>
    </source>
</evidence>
<dbReference type="GeneID" id="93291804"/>
<proteinExistence type="predicted"/>
<dbReference type="RefSeq" id="WP_010653839.1">
    <property type="nucleotide sequence ID" value="NZ_UGGT01000001.1"/>
</dbReference>
<dbReference type="OrthoDB" id="5657220at2"/>
<dbReference type="Proteomes" id="UP000254554">
    <property type="component" value="Unassembled WGS sequence"/>
</dbReference>
<sequence>MAYPLYILTDSPYINSQVKGQSFTNLESLLQNNQFSEQQSRKIIYRILCQDEKERDEILEILSKHEEVNLKKYSSSVCILMPGENSLEFTRLSQGKDILWGKDFEEAMQGKAEKAIHVLQQYHRPIGWDVISAIIIANAADPILQNSVDYWLEKRQLSLHRMALRHEGLARIIFTTGLAKQVTGEELGALIKKHSQLYRELAESGQLDSNAILDRRLHLQISEKIQNDSVLGKKPVVITHVQMVHDAISEDFYSIWEASEDKNIINLKLKEEVAYSQFKVAQLILKNPQKVIVLEGLDHKITSDEQDIVSKETTDDIRANFPNGIPECFNKLSDVQKDLLRVNTAPVVLLCLNKIPVVYPSTTPELAKKLYTAIDEATSRGNLLGELKKIESDFRPEREQSAIASCLAAARESENFEVFLVFGGLHKFYQYQPEDNSYYMTPPENMDASDLLTRESKMSVNSDTINPFLNGEDFVSKFKKEIANFKLVDINLDENKQFKLD</sequence>